<reference evidence="3 4" key="1">
    <citation type="submission" date="2020-07" db="EMBL/GenBank/DDBJ databases">
        <title>Sequencing the genomes of 1000 actinobacteria strains.</title>
        <authorList>
            <person name="Klenk H.-P."/>
        </authorList>
    </citation>
    <scope>NUCLEOTIDE SEQUENCE [LARGE SCALE GENOMIC DNA]</scope>
    <source>
        <strain evidence="3 4">DSM 19970</strain>
    </source>
</reference>
<dbReference type="AlphaFoldDB" id="A0A7Y9Z9D1"/>
<feature type="compositionally biased region" description="Low complexity" evidence="1">
    <location>
        <begin position="105"/>
        <end position="127"/>
    </location>
</feature>
<evidence type="ECO:0000313" key="4">
    <source>
        <dbReference type="Proteomes" id="UP000547973"/>
    </source>
</evidence>
<comment type="caution">
    <text evidence="3">The sequence shown here is derived from an EMBL/GenBank/DDBJ whole genome shotgun (WGS) entry which is preliminary data.</text>
</comment>
<dbReference type="InterPro" id="IPR013783">
    <property type="entry name" value="Ig-like_fold"/>
</dbReference>
<keyword evidence="2" id="KW-1133">Transmembrane helix</keyword>
<keyword evidence="4" id="KW-1185">Reference proteome</keyword>
<dbReference type="GO" id="GO:0005975">
    <property type="term" value="P:carbohydrate metabolic process"/>
    <property type="evidence" value="ECO:0007669"/>
    <property type="project" value="UniProtKB-ARBA"/>
</dbReference>
<keyword evidence="2" id="KW-0812">Transmembrane</keyword>
<dbReference type="Proteomes" id="UP000547973">
    <property type="component" value="Unassembled WGS sequence"/>
</dbReference>
<dbReference type="InterPro" id="IPR036116">
    <property type="entry name" value="FN3_sf"/>
</dbReference>
<gene>
    <name evidence="3" type="ORF">BKA03_001331</name>
</gene>
<feature type="transmembrane region" description="Helical" evidence="2">
    <location>
        <begin position="47"/>
        <end position="68"/>
    </location>
</feature>
<accession>A0A7Y9Z9D1</accession>
<keyword evidence="2" id="KW-0472">Membrane</keyword>
<name>A0A7Y9Z9D1_9MICO</name>
<evidence type="ECO:0000256" key="1">
    <source>
        <dbReference type="SAM" id="MobiDB-lite"/>
    </source>
</evidence>
<dbReference type="RefSeq" id="WP_062075017.1">
    <property type="nucleotide sequence ID" value="NZ_BBRC01000005.1"/>
</dbReference>
<feature type="compositionally biased region" description="Low complexity" evidence="1">
    <location>
        <begin position="82"/>
        <end position="91"/>
    </location>
</feature>
<dbReference type="Gene3D" id="2.60.40.10">
    <property type="entry name" value="Immunoglobulins"/>
    <property type="match status" value="1"/>
</dbReference>
<evidence type="ECO:0000256" key="2">
    <source>
        <dbReference type="SAM" id="Phobius"/>
    </source>
</evidence>
<evidence type="ECO:0008006" key="5">
    <source>
        <dbReference type="Google" id="ProtNLM"/>
    </source>
</evidence>
<evidence type="ECO:0000313" key="3">
    <source>
        <dbReference type="EMBL" id="NYI41212.1"/>
    </source>
</evidence>
<dbReference type="SUPFAM" id="SSF49265">
    <property type="entry name" value="Fibronectin type III"/>
    <property type="match status" value="1"/>
</dbReference>
<feature type="region of interest" description="Disordered" evidence="1">
    <location>
        <begin position="82"/>
        <end position="150"/>
    </location>
</feature>
<proteinExistence type="predicted"/>
<feature type="compositionally biased region" description="Pro residues" evidence="1">
    <location>
        <begin position="92"/>
        <end position="104"/>
    </location>
</feature>
<protein>
    <recommendedName>
        <fullName evidence="5">Fibronectin type-III domain-containing protein</fullName>
    </recommendedName>
</protein>
<sequence length="253" mass="25301">MSAELAGLFRAAAHDEAVAAEREYPLGPDTVHRYAASASRRRVARGALIAAAVAVVIGAGALGFHHYWQGAPLAAAPTQSITSSASVEPSTTPSPTPTATPSPSPTASVSPTQAAPAPSETTPPAVSETTPPAAVPGQVTTVSAGPGGGSGETLLNWDGVAGATGYRVYRSSSAAGPFVASASVVVATGATAVEFGGGYEFIQIWRPTSDSYQYVEVVDNVHAYFRVAAFNAGGTGPRSVVVCGSPITASEGC</sequence>
<dbReference type="EMBL" id="JACBZO010000001">
    <property type="protein sequence ID" value="NYI41212.1"/>
    <property type="molecule type" value="Genomic_DNA"/>
</dbReference>
<organism evidence="3 4">
    <name type="scientific">Demequina lutea</name>
    <dbReference type="NCBI Taxonomy" id="431489"/>
    <lineage>
        <taxon>Bacteria</taxon>
        <taxon>Bacillati</taxon>
        <taxon>Actinomycetota</taxon>
        <taxon>Actinomycetes</taxon>
        <taxon>Micrococcales</taxon>
        <taxon>Demequinaceae</taxon>
        <taxon>Demequina</taxon>
    </lineage>
</organism>